<sequence>MSSSNDHYNDNTVEQRRQHLVLIGGGHAHVQVIKALNHASRPKYLDVTLIDMTKTPTYSGMVPGAVAGIYQPNETQILLEPLARWAGIRFVHGKVLDVEVNSKYVQLRDMEAEEGSASLIQIPFDVVSIDIGSASRGLDHIPGAREYTIPTRPISDLVKRIKQETEALQKRPTTSQQHQQQQSPVKVVVVGAGAAGIELSMSIRRRWAPIVGHDNIHITVLDAGEELLPNESIANRQALRQCLQERNIAVKHETKVQRVEGDCLLLESGDTLPFTHCLWAAGAASHSLASTLQTHGLSITEHGWIRVNQYLQSLSHPYVFAAGDCSSIELPNGPNPPKAGVFAVRAGPILIENLTKYLKQAEHNQQPSSSSLTPYQPQSDFMKLLTCGDGKALGFRFGIPIYGKWVFELKDTIDRSFMDLFKKENLPELNPKVDKQKSYDTSQYDARGDRPPPMDAKDGAALLQRTDDDVDFQQAWNVIRDMADDDTYREAVLKHIAVYRPEMA</sequence>
<keyword evidence="8" id="KW-1185">Reference proteome</keyword>
<evidence type="ECO:0000256" key="5">
    <source>
        <dbReference type="SAM" id="MobiDB-lite"/>
    </source>
</evidence>
<reference evidence="7" key="1">
    <citation type="journal article" date="2021" name="Sci. Rep.">
        <title>Diploid genomic architecture of Nitzschia inconspicua, an elite biomass production diatom.</title>
        <authorList>
            <person name="Oliver A."/>
            <person name="Podell S."/>
            <person name="Pinowska A."/>
            <person name="Traller J.C."/>
            <person name="Smith S.R."/>
            <person name="McClure R."/>
            <person name="Beliaev A."/>
            <person name="Bohutskyi P."/>
            <person name="Hill E.A."/>
            <person name="Rabines A."/>
            <person name="Zheng H."/>
            <person name="Allen L.Z."/>
            <person name="Kuo A."/>
            <person name="Grigoriev I.V."/>
            <person name="Allen A.E."/>
            <person name="Hazlebeck D."/>
            <person name="Allen E.E."/>
        </authorList>
    </citation>
    <scope>NUCLEOTIDE SEQUENCE</scope>
    <source>
        <strain evidence="7">Hildebrandi</strain>
    </source>
</reference>
<dbReference type="PANTHER" id="PTHR42913:SF9">
    <property type="entry name" value="SLR1591 PROTEIN"/>
    <property type="match status" value="1"/>
</dbReference>
<keyword evidence="4" id="KW-0560">Oxidoreductase</keyword>
<feature type="region of interest" description="Disordered" evidence="5">
    <location>
        <begin position="432"/>
        <end position="457"/>
    </location>
</feature>
<evidence type="ECO:0000256" key="4">
    <source>
        <dbReference type="ARBA" id="ARBA00023002"/>
    </source>
</evidence>
<evidence type="ECO:0000256" key="2">
    <source>
        <dbReference type="ARBA" id="ARBA00022630"/>
    </source>
</evidence>
<comment type="caution">
    <text evidence="7">The sequence shown here is derived from an EMBL/GenBank/DDBJ whole genome shotgun (WGS) entry which is preliminary data.</text>
</comment>
<dbReference type="OrthoDB" id="409395at2759"/>
<dbReference type="InterPro" id="IPR017584">
    <property type="entry name" value="Pyridine_nucleo_diS_OxRdtase_N"/>
</dbReference>
<dbReference type="Pfam" id="PF07992">
    <property type="entry name" value="Pyr_redox_2"/>
    <property type="match status" value="1"/>
</dbReference>
<keyword evidence="2" id="KW-0285">Flavoprotein</keyword>
<proteinExistence type="predicted"/>
<keyword evidence="3" id="KW-0274">FAD</keyword>
<evidence type="ECO:0000313" key="7">
    <source>
        <dbReference type="EMBL" id="KAG7347419.1"/>
    </source>
</evidence>
<dbReference type="PANTHER" id="PTHR42913">
    <property type="entry name" value="APOPTOSIS-INDUCING FACTOR 1"/>
    <property type="match status" value="1"/>
</dbReference>
<name>A0A9K3KPD3_9STRA</name>
<reference evidence="7" key="2">
    <citation type="submission" date="2021-04" db="EMBL/GenBank/DDBJ databases">
        <authorList>
            <person name="Podell S."/>
        </authorList>
    </citation>
    <scope>NUCLEOTIDE SEQUENCE</scope>
    <source>
        <strain evidence="7">Hildebrandi</strain>
    </source>
</reference>
<comment type="cofactor">
    <cofactor evidence="1">
        <name>FAD</name>
        <dbReference type="ChEBI" id="CHEBI:57692"/>
    </cofactor>
</comment>
<dbReference type="InterPro" id="IPR051169">
    <property type="entry name" value="NADH-Q_oxidoreductase"/>
</dbReference>
<evidence type="ECO:0000256" key="1">
    <source>
        <dbReference type="ARBA" id="ARBA00001974"/>
    </source>
</evidence>
<organism evidence="7 8">
    <name type="scientific">Nitzschia inconspicua</name>
    <dbReference type="NCBI Taxonomy" id="303405"/>
    <lineage>
        <taxon>Eukaryota</taxon>
        <taxon>Sar</taxon>
        <taxon>Stramenopiles</taxon>
        <taxon>Ochrophyta</taxon>
        <taxon>Bacillariophyta</taxon>
        <taxon>Bacillariophyceae</taxon>
        <taxon>Bacillariophycidae</taxon>
        <taxon>Bacillariales</taxon>
        <taxon>Bacillariaceae</taxon>
        <taxon>Nitzschia</taxon>
    </lineage>
</organism>
<gene>
    <name evidence="7" type="ORF">IV203_016124</name>
</gene>
<dbReference type="GO" id="GO:0003955">
    <property type="term" value="F:NAD(P)H dehydrogenase (quinone) activity"/>
    <property type="evidence" value="ECO:0007669"/>
    <property type="project" value="TreeGrafter"/>
</dbReference>
<dbReference type="AlphaFoldDB" id="A0A9K3KPD3"/>
<accession>A0A9K3KPD3</accession>
<feature type="compositionally biased region" description="Basic and acidic residues" evidence="5">
    <location>
        <begin position="446"/>
        <end position="457"/>
    </location>
</feature>
<feature type="domain" description="FAD/NAD(P)-binding" evidence="6">
    <location>
        <begin position="19"/>
        <end position="326"/>
    </location>
</feature>
<dbReference type="GO" id="GO:0019646">
    <property type="term" value="P:aerobic electron transport chain"/>
    <property type="evidence" value="ECO:0007669"/>
    <property type="project" value="TreeGrafter"/>
</dbReference>
<dbReference type="InterPro" id="IPR023753">
    <property type="entry name" value="FAD/NAD-binding_dom"/>
</dbReference>
<dbReference type="Proteomes" id="UP000693970">
    <property type="component" value="Unassembled WGS sequence"/>
</dbReference>
<evidence type="ECO:0000256" key="3">
    <source>
        <dbReference type="ARBA" id="ARBA00022827"/>
    </source>
</evidence>
<evidence type="ECO:0000313" key="8">
    <source>
        <dbReference type="Proteomes" id="UP000693970"/>
    </source>
</evidence>
<dbReference type="EMBL" id="JAGRRH010000020">
    <property type="protein sequence ID" value="KAG7347419.1"/>
    <property type="molecule type" value="Genomic_DNA"/>
</dbReference>
<dbReference type="NCBIfam" id="TIGR03169">
    <property type="entry name" value="Nterm_to_SelD"/>
    <property type="match status" value="1"/>
</dbReference>
<protein>
    <submittedName>
        <fullName evidence="7">Selenide water dikinase</fullName>
    </submittedName>
</protein>
<evidence type="ECO:0000259" key="6">
    <source>
        <dbReference type="Pfam" id="PF07992"/>
    </source>
</evidence>